<proteinExistence type="predicted"/>
<sequence length="211" mass="25491">MLTLNIIDDTTLLEDKIENYFLILSYCKKYNINFMYNKIQIFNDYYLSNINLNNIHINLINLNENNNNNYISLKITKYILKLLYFYVSFDDIIKEIFYFNHDNNLFIKYNKFNYNYVCIHCYNGDILNDPLNYSSIDYFKNKYDLLDGYYKSLKLIIISNNNNIDKYFNNCDIINDDNDNDNLNIMINATYLITSKKKLDFYANLLNKNHF</sequence>
<organism evidence="1">
    <name type="scientific">viral metagenome</name>
    <dbReference type="NCBI Taxonomy" id="1070528"/>
    <lineage>
        <taxon>unclassified sequences</taxon>
        <taxon>metagenomes</taxon>
        <taxon>organismal metagenomes</taxon>
    </lineage>
</organism>
<protein>
    <submittedName>
        <fullName evidence="1">Uncharacterized protein</fullName>
    </submittedName>
</protein>
<dbReference type="AlphaFoldDB" id="A0A6C0ED95"/>
<dbReference type="EMBL" id="MN739812">
    <property type="protein sequence ID" value="QHT27157.1"/>
    <property type="molecule type" value="Genomic_DNA"/>
</dbReference>
<evidence type="ECO:0000313" key="1">
    <source>
        <dbReference type="EMBL" id="QHT27157.1"/>
    </source>
</evidence>
<name>A0A6C0ED95_9ZZZZ</name>
<accession>A0A6C0ED95</accession>
<reference evidence="1" key="1">
    <citation type="journal article" date="2020" name="Nature">
        <title>Giant virus diversity and host interactions through global metagenomics.</title>
        <authorList>
            <person name="Schulz F."/>
            <person name="Roux S."/>
            <person name="Paez-Espino D."/>
            <person name="Jungbluth S."/>
            <person name="Walsh D.A."/>
            <person name="Denef V.J."/>
            <person name="McMahon K.D."/>
            <person name="Konstantinidis K.T."/>
            <person name="Eloe-Fadrosh E.A."/>
            <person name="Kyrpides N.C."/>
            <person name="Woyke T."/>
        </authorList>
    </citation>
    <scope>NUCLEOTIDE SEQUENCE</scope>
    <source>
        <strain evidence="1">GVMAG-M-3300023179-2</strain>
    </source>
</reference>